<organism evidence="6 7">
    <name type="scientific">Stakelama saccharophila</name>
    <dbReference type="NCBI Taxonomy" id="3075605"/>
    <lineage>
        <taxon>Bacteria</taxon>
        <taxon>Pseudomonadati</taxon>
        <taxon>Pseudomonadota</taxon>
        <taxon>Alphaproteobacteria</taxon>
        <taxon>Sphingomonadales</taxon>
        <taxon>Sphingomonadaceae</taxon>
        <taxon>Stakelama</taxon>
    </lineage>
</organism>
<protein>
    <recommendedName>
        <fullName evidence="2">Thiamine-monophosphate kinase</fullName>
        <shortName evidence="2">TMP kinase</shortName>
        <shortName evidence="2">Thiamine-phosphate kinase</shortName>
        <ecNumber evidence="2">2.7.4.16</ecNumber>
    </recommendedName>
</protein>
<feature type="binding site" evidence="2">
    <location>
        <position position="298"/>
    </location>
    <ligand>
        <name>substrate</name>
    </ligand>
</feature>
<feature type="binding site" evidence="2">
    <location>
        <position position="201"/>
    </location>
    <ligand>
        <name>ATP</name>
        <dbReference type="ChEBI" id="CHEBI:30616"/>
    </ligand>
</feature>
<dbReference type="SUPFAM" id="SSF56042">
    <property type="entry name" value="PurM C-terminal domain-like"/>
    <property type="match status" value="1"/>
</dbReference>
<dbReference type="CDD" id="cd02194">
    <property type="entry name" value="ThiL"/>
    <property type="match status" value="1"/>
</dbReference>
<dbReference type="Proteomes" id="UP001302249">
    <property type="component" value="Chromosome"/>
</dbReference>
<feature type="binding site" evidence="2">
    <location>
        <position position="38"/>
    </location>
    <ligand>
        <name>Mg(2+)</name>
        <dbReference type="ChEBI" id="CHEBI:18420"/>
        <label>4</label>
    </ligand>
</feature>
<dbReference type="PANTHER" id="PTHR30270:SF0">
    <property type="entry name" value="THIAMINE-MONOPHOSPHATE KINASE"/>
    <property type="match status" value="1"/>
</dbReference>
<evidence type="ECO:0000313" key="7">
    <source>
        <dbReference type="Proteomes" id="UP001302249"/>
    </source>
</evidence>
<dbReference type="EMBL" id="CP135076">
    <property type="protein sequence ID" value="WNO53397.1"/>
    <property type="molecule type" value="Genomic_DNA"/>
</dbReference>
<keyword evidence="2" id="KW-0547">Nucleotide-binding</keyword>
<evidence type="ECO:0000259" key="4">
    <source>
        <dbReference type="Pfam" id="PF00586"/>
    </source>
</evidence>
<dbReference type="InterPro" id="IPR036921">
    <property type="entry name" value="PurM-like_N_sf"/>
</dbReference>
<comment type="catalytic activity">
    <reaction evidence="2">
        <text>thiamine phosphate + ATP = thiamine diphosphate + ADP</text>
        <dbReference type="Rhea" id="RHEA:15913"/>
        <dbReference type="ChEBI" id="CHEBI:30616"/>
        <dbReference type="ChEBI" id="CHEBI:37575"/>
        <dbReference type="ChEBI" id="CHEBI:58937"/>
        <dbReference type="ChEBI" id="CHEBI:456216"/>
        <dbReference type="EC" id="2.7.4.16"/>
    </reaction>
</comment>
<feature type="binding site" evidence="2">
    <location>
        <position position="68"/>
    </location>
    <ligand>
        <name>Mg(2+)</name>
        <dbReference type="ChEBI" id="CHEBI:18420"/>
        <label>3</label>
    </ligand>
</feature>
<keyword evidence="2 6" id="KW-0808">Transferase</keyword>
<keyword evidence="2" id="KW-0460">Magnesium</keyword>
<dbReference type="Gene3D" id="3.30.1330.10">
    <property type="entry name" value="PurM-like, N-terminal domain"/>
    <property type="match status" value="1"/>
</dbReference>
<dbReference type="EC" id="2.7.4.16" evidence="2"/>
<evidence type="ECO:0000256" key="1">
    <source>
        <dbReference type="ARBA" id="ARBA00022977"/>
    </source>
</evidence>
<dbReference type="SUPFAM" id="SSF55326">
    <property type="entry name" value="PurM N-terminal domain-like"/>
    <property type="match status" value="1"/>
</dbReference>
<feature type="region of interest" description="Disordered" evidence="3">
    <location>
        <begin position="283"/>
        <end position="302"/>
    </location>
</feature>
<feature type="binding site" evidence="2">
    <location>
        <position position="199"/>
    </location>
    <ligand>
        <name>Mg(2+)</name>
        <dbReference type="ChEBI" id="CHEBI:18420"/>
        <label>3</label>
    </ligand>
</feature>
<proteinExistence type="inferred from homology"/>
<accession>A0ABZ0B822</accession>
<dbReference type="HAMAP" id="MF_02128">
    <property type="entry name" value="TMP_kinase"/>
    <property type="match status" value="1"/>
</dbReference>
<dbReference type="Gene3D" id="3.90.650.10">
    <property type="entry name" value="PurM-like C-terminal domain"/>
    <property type="match status" value="1"/>
</dbReference>
<dbReference type="Pfam" id="PF02769">
    <property type="entry name" value="AIRS_C"/>
    <property type="match status" value="1"/>
</dbReference>
<dbReference type="PIRSF" id="PIRSF005303">
    <property type="entry name" value="Thiam_monoph_kin"/>
    <property type="match status" value="1"/>
</dbReference>
<keyword evidence="7" id="KW-1185">Reference proteome</keyword>
<evidence type="ECO:0000256" key="2">
    <source>
        <dbReference type="HAMAP-Rule" id="MF_02128"/>
    </source>
</evidence>
<feature type="binding site" evidence="2">
    <location>
        <position position="202"/>
    </location>
    <ligand>
        <name>Mg(2+)</name>
        <dbReference type="ChEBI" id="CHEBI:18420"/>
        <label>5</label>
    </ligand>
</feature>
<reference evidence="6 7" key="1">
    <citation type="submission" date="2023-09" db="EMBL/GenBank/DDBJ databases">
        <authorList>
            <person name="Rey-Velasco X."/>
        </authorList>
    </citation>
    <scope>NUCLEOTIDE SEQUENCE [LARGE SCALE GENOMIC DNA]</scope>
    <source>
        <strain evidence="6 7">W311</strain>
    </source>
</reference>
<feature type="binding site" evidence="2">
    <location>
        <begin position="112"/>
        <end position="113"/>
    </location>
    <ligand>
        <name>ATP</name>
        <dbReference type="ChEBI" id="CHEBI:30616"/>
    </ligand>
</feature>
<keyword evidence="2" id="KW-0479">Metal-binding</keyword>
<dbReference type="NCBIfam" id="TIGR01379">
    <property type="entry name" value="thiL"/>
    <property type="match status" value="1"/>
</dbReference>
<comment type="function">
    <text evidence="2">Catalyzes the ATP-dependent phosphorylation of thiamine-monophosphate (TMP) to form thiamine-pyrophosphate (TPP), the active form of vitamin B1.</text>
</comment>
<feature type="binding site" evidence="2">
    <location>
        <position position="40"/>
    </location>
    <ligand>
        <name>Mg(2+)</name>
        <dbReference type="ChEBI" id="CHEBI:18420"/>
        <label>2</label>
    </ligand>
</feature>
<feature type="binding site" evidence="2">
    <location>
        <position position="251"/>
    </location>
    <ligand>
        <name>substrate</name>
    </ligand>
</feature>
<comment type="pathway">
    <text evidence="2">Cofactor biosynthesis; thiamine diphosphate biosynthesis; thiamine diphosphate from thiamine phosphate: step 1/1.</text>
</comment>
<feature type="binding site" evidence="2">
    <location>
        <position position="139"/>
    </location>
    <ligand>
        <name>ATP</name>
        <dbReference type="ChEBI" id="CHEBI:30616"/>
    </ligand>
</feature>
<feature type="binding site" evidence="2">
    <location>
        <position position="40"/>
    </location>
    <ligand>
        <name>Mg(2+)</name>
        <dbReference type="ChEBI" id="CHEBI:18420"/>
        <label>1</label>
    </ligand>
</feature>
<feature type="binding site" evidence="2">
    <location>
        <position position="47"/>
    </location>
    <ligand>
        <name>substrate</name>
    </ligand>
</feature>
<feature type="binding site" evidence="2">
    <location>
        <position position="25"/>
    </location>
    <ligand>
        <name>Mg(2+)</name>
        <dbReference type="ChEBI" id="CHEBI:18420"/>
        <label>3</label>
    </ligand>
</feature>
<feature type="binding site" evidence="2">
    <location>
        <position position="68"/>
    </location>
    <ligand>
        <name>Mg(2+)</name>
        <dbReference type="ChEBI" id="CHEBI:18420"/>
        <label>4</label>
    </ligand>
</feature>
<feature type="binding site" evidence="2">
    <location>
        <position position="25"/>
    </location>
    <ligand>
        <name>Mg(2+)</name>
        <dbReference type="ChEBI" id="CHEBI:18420"/>
        <label>4</label>
    </ligand>
</feature>
<dbReference type="InterPro" id="IPR010918">
    <property type="entry name" value="PurM-like_C_dom"/>
</dbReference>
<comment type="miscellaneous">
    <text evidence="2">Reaction mechanism of ThiL seems to utilize a direct, inline transfer of the gamma-phosphate of ATP to TMP rather than a phosphorylated enzyme intermediate.</text>
</comment>
<dbReference type="Pfam" id="PF00586">
    <property type="entry name" value="AIRS"/>
    <property type="match status" value="1"/>
</dbReference>
<feature type="domain" description="PurM-like C-terminal" evidence="5">
    <location>
        <begin position="144"/>
        <end position="284"/>
    </location>
</feature>
<sequence>MTEADFIAALRDLPLHPAARGLVDDAAVLDAGPGLVLTKDMIAEGVHFLPGDPPGDVAWKLLAVNLSDLAAKGAAPIGVMLGYPLSDTGWDRAFLDGLGKAMRRFGCPLIGGDTIALPPGAPRTLSLTALGQTDRAPARGGACAGDALWVTGTIGDGGAGLAIAGGAAGPEALLRRYRRPVPRIAEGQALAHLAGAVMDVSDGLVIDARRMAAASGLAVTIDLSRIPLSAELKAFSGEDRAARLAAATAGDDYELLFALPAGAAPPVAATRIGRFGEGGGISLTDGADPVPVPGRAGFEHRA</sequence>
<dbReference type="InterPro" id="IPR006283">
    <property type="entry name" value="ThiL-like"/>
</dbReference>
<dbReference type="InterPro" id="IPR016188">
    <property type="entry name" value="PurM-like_N"/>
</dbReference>
<evidence type="ECO:0000259" key="5">
    <source>
        <dbReference type="Pfam" id="PF02769"/>
    </source>
</evidence>
<name>A0ABZ0B822_9SPHN</name>
<keyword evidence="2" id="KW-0067">ATP-binding</keyword>
<comment type="similarity">
    <text evidence="2">Belongs to the thiamine-monophosphate kinase family.</text>
</comment>
<dbReference type="PANTHER" id="PTHR30270">
    <property type="entry name" value="THIAMINE-MONOPHOSPHATE KINASE"/>
    <property type="match status" value="1"/>
</dbReference>
<feature type="binding site" evidence="2">
    <location>
        <position position="113"/>
    </location>
    <ligand>
        <name>Mg(2+)</name>
        <dbReference type="ChEBI" id="CHEBI:18420"/>
        <label>1</label>
    </ligand>
</feature>
<comment type="caution">
    <text evidence="2">Lacks conserved residue(s) required for the propagation of feature annotation.</text>
</comment>
<evidence type="ECO:0000256" key="3">
    <source>
        <dbReference type="SAM" id="MobiDB-lite"/>
    </source>
</evidence>
<dbReference type="InterPro" id="IPR036676">
    <property type="entry name" value="PurM-like_C_sf"/>
</dbReference>
<keyword evidence="2 6" id="KW-0418">Kinase</keyword>
<feature type="binding site" evidence="2">
    <location>
        <position position="68"/>
    </location>
    <ligand>
        <name>Mg(2+)</name>
        <dbReference type="ChEBI" id="CHEBI:18420"/>
        <label>2</label>
    </ligand>
</feature>
<evidence type="ECO:0000313" key="6">
    <source>
        <dbReference type="EMBL" id="WNO53397.1"/>
    </source>
</evidence>
<dbReference type="RefSeq" id="WP_313914816.1">
    <property type="nucleotide sequence ID" value="NZ_CP135076.1"/>
</dbReference>
<dbReference type="GO" id="GO:0009030">
    <property type="term" value="F:thiamine-phosphate kinase activity"/>
    <property type="evidence" value="ECO:0007669"/>
    <property type="project" value="UniProtKB-EC"/>
</dbReference>
<feature type="domain" description="PurM-like N-terminal" evidence="4">
    <location>
        <begin position="24"/>
        <end position="132"/>
    </location>
</feature>
<gene>
    <name evidence="2 6" type="primary">thiL</name>
    <name evidence="6" type="ORF">RPR59_13250</name>
</gene>
<keyword evidence="1 2" id="KW-0784">Thiamine biosynthesis</keyword>